<feature type="compositionally biased region" description="Low complexity" evidence="4">
    <location>
        <begin position="70"/>
        <end position="87"/>
    </location>
</feature>
<gene>
    <name evidence="5" type="ORF">ACH5RR_033349</name>
</gene>
<feature type="region of interest" description="Disordered" evidence="4">
    <location>
        <begin position="1"/>
        <end position="39"/>
    </location>
</feature>
<evidence type="ECO:0000256" key="3">
    <source>
        <dbReference type="PROSITE-ProRule" id="PRU01191"/>
    </source>
</evidence>
<comment type="caution">
    <text evidence="5">The sequence shown here is derived from an EMBL/GenBank/DDBJ whole genome shotgun (WGS) entry which is preliminary data.</text>
</comment>
<reference evidence="5 6" key="1">
    <citation type="submission" date="2024-11" db="EMBL/GenBank/DDBJ databases">
        <title>A near-complete genome assembly of Cinchona calisaya.</title>
        <authorList>
            <person name="Lian D.C."/>
            <person name="Zhao X.W."/>
            <person name="Wei L."/>
        </authorList>
    </citation>
    <scope>NUCLEOTIDE SEQUENCE [LARGE SCALE GENOMIC DNA]</scope>
    <source>
        <tissue evidence="5">Nenye</tissue>
    </source>
</reference>
<dbReference type="InterPro" id="IPR005202">
    <property type="entry name" value="TF_GRAS"/>
</dbReference>
<feature type="region of interest" description="SAW" evidence="3">
    <location>
        <begin position="427"/>
        <end position="503"/>
    </location>
</feature>
<feature type="region of interest" description="Disordered" evidence="4">
    <location>
        <begin position="65"/>
        <end position="87"/>
    </location>
</feature>
<keyword evidence="2" id="KW-0804">Transcription</keyword>
<name>A0ABD2YNU3_9GENT</name>
<keyword evidence="1" id="KW-0805">Transcription regulation</keyword>
<dbReference type="PROSITE" id="PS50985">
    <property type="entry name" value="GRAS"/>
    <property type="match status" value="1"/>
</dbReference>
<evidence type="ECO:0000256" key="1">
    <source>
        <dbReference type="ARBA" id="ARBA00023015"/>
    </source>
</evidence>
<evidence type="ECO:0000313" key="6">
    <source>
        <dbReference type="Proteomes" id="UP001630127"/>
    </source>
</evidence>
<evidence type="ECO:0000256" key="4">
    <source>
        <dbReference type="SAM" id="MobiDB-lite"/>
    </source>
</evidence>
<dbReference type="Pfam" id="PF03514">
    <property type="entry name" value="GRAS"/>
    <property type="match status" value="1"/>
</dbReference>
<comment type="caution">
    <text evidence="3">Lacks conserved residue(s) required for the propagation of feature annotation.</text>
</comment>
<protein>
    <submittedName>
        <fullName evidence="5">Uncharacterized protein</fullName>
    </submittedName>
</protein>
<dbReference type="Proteomes" id="UP001630127">
    <property type="component" value="Unassembled WGS sequence"/>
</dbReference>
<comment type="similarity">
    <text evidence="3">Belongs to the GRAS family.</text>
</comment>
<feature type="short sequence motif" description="LXXLL motif" evidence="3">
    <location>
        <begin position="343"/>
        <end position="347"/>
    </location>
</feature>
<organism evidence="5 6">
    <name type="scientific">Cinchona calisaya</name>
    <dbReference type="NCBI Taxonomy" id="153742"/>
    <lineage>
        <taxon>Eukaryota</taxon>
        <taxon>Viridiplantae</taxon>
        <taxon>Streptophyta</taxon>
        <taxon>Embryophyta</taxon>
        <taxon>Tracheophyta</taxon>
        <taxon>Spermatophyta</taxon>
        <taxon>Magnoliopsida</taxon>
        <taxon>eudicotyledons</taxon>
        <taxon>Gunneridae</taxon>
        <taxon>Pentapetalae</taxon>
        <taxon>asterids</taxon>
        <taxon>lamiids</taxon>
        <taxon>Gentianales</taxon>
        <taxon>Rubiaceae</taxon>
        <taxon>Cinchonoideae</taxon>
        <taxon>Cinchoneae</taxon>
        <taxon>Cinchona</taxon>
    </lineage>
</organism>
<dbReference type="EMBL" id="JBJUIK010000013">
    <property type="protein sequence ID" value="KAL3507967.1"/>
    <property type="molecule type" value="Genomic_DNA"/>
</dbReference>
<evidence type="ECO:0000256" key="2">
    <source>
        <dbReference type="ARBA" id="ARBA00023163"/>
    </source>
</evidence>
<feature type="short sequence motif" description="VHIID" evidence="3">
    <location>
        <begin position="249"/>
        <end position="253"/>
    </location>
</feature>
<sequence>MDGGKEQQLEEQVSENMDSQHAETRKKANNTQPISYLDEAAKKENLRSLPSASVHLLKKFFESKPVRKQSTNAPSSTSSSSSKELSTNDILKTARERLLQHNTQNLDMISLAVGGLFAADSGLPSEKNEDLKLAILLQAAVLKFSNQQFDDARKLLSLCQTFASITGNALQRVVCYFSAALQGRIFRDIGELAPEAPAEGNQSMPTLEEALTSFQPVVAVCQQEFPICQVAQFTAIQAIVDNVATAKRVHIVDLGIKSGSHWPIIMQALAGRHECRLELLKITAVGTPKERIEETGKKLSSFAETMSIPFAFRLIVSDMKDLEEDFFELAADEVLAVYSDMRLASLLSSPDHLESLMRTITKLNPCVLVITEIEANTNAPTFLDRFDAALSISAAVFDCIEDCMDQENPGRALMGVFFWEMIQNIITTEGEERIHRYEKLDFWRAFLTRFGIVEIAMSDLALCQLQLVVKTNPRWCSCTVELNGKGLIIGWNGTPIKSLSVWKSQQDDG</sequence>
<accession>A0ABD2YNU3</accession>
<keyword evidence="6" id="KW-1185">Reference proteome</keyword>
<dbReference type="PANTHER" id="PTHR31636">
    <property type="entry name" value="OSJNBA0084A10.13 PROTEIN-RELATED"/>
    <property type="match status" value="1"/>
</dbReference>
<proteinExistence type="inferred from homology"/>
<dbReference type="AlphaFoldDB" id="A0ABD2YNU3"/>
<evidence type="ECO:0000313" key="5">
    <source>
        <dbReference type="EMBL" id="KAL3507967.1"/>
    </source>
</evidence>